<dbReference type="VEuPathDB" id="FungiDB:CAGL0M07942g"/>
<dbReference type="CDD" id="cd06186">
    <property type="entry name" value="NOX_Duox_like_FAD_NADP"/>
    <property type="match status" value="1"/>
</dbReference>
<evidence type="ECO:0000256" key="10">
    <source>
        <dbReference type="SAM" id="Phobius"/>
    </source>
</evidence>
<feature type="transmembrane region" description="Helical" evidence="10">
    <location>
        <begin position="208"/>
        <end position="228"/>
    </location>
</feature>
<dbReference type="EMBL" id="CR380959">
    <property type="protein sequence ID" value="CAG62668.1"/>
    <property type="molecule type" value="Genomic_DNA"/>
</dbReference>
<dbReference type="InterPro" id="IPR017927">
    <property type="entry name" value="FAD-bd_FR_type"/>
</dbReference>
<accession>Q6FJA2</accession>
<evidence type="ECO:0000313" key="14">
    <source>
        <dbReference type="Proteomes" id="UP000002428"/>
    </source>
</evidence>
<keyword evidence="7" id="KW-0560">Oxidoreductase</keyword>
<dbReference type="PANTHER" id="PTHR11972">
    <property type="entry name" value="NADPH OXIDASE"/>
    <property type="match status" value="1"/>
</dbReference>
<dbReference type="PANTHER" id="PTHR11972:SF178">
    <property type="entry name" value="FERRIC REDUCTASE TRANSMEMBRANE COMPONENT 8-RELATED"/>
    <property type="match status" value="1"/>
</dbReference>
<feature type="transmembrane region" description="Helical" evidence="10">
    <location>
        <begin position="235"/>
        <end position="252"/>
    </location>
</feature>
<evidence type="ECO:0000256" key="2">
    <source>
        <dbReference type="ARBA" id="ARBA00022630"/>
    </source>
</evidence>
<name>Q6FJA2_CANGA</name>
<dbReference type="GO" id="GO:0033215">
    <property type="term" value="P:reductive iron assimilation"/>
    <property type="evidence" value="ECO:0007669"/>
    <property type="project" value="TreeGrafter"/>
</dbReference>
<feature type="transmembrane region" description="Helical" evidence="10">
    <location>
        <begin position="26"/>
        <end position="46"/>
    </location>
</feature>
<dbReference type="KEGG" id="cgr:2891743"/>
<feature type="transmembrane region" description="Helical" evidence="10">
    <location>
        <begin position="149"/>
        <end position="170"/>
    </location>
</feature>
<dbReference type="SFLD" id="SFLDF00463">
    <property type="entry name" value="AIM14"/>
    <property type="match status" value="1"/>
</dbReference>
<dbReference type="GO" id="GO:0005886">
    <property type="term" value="C:plasma membrane"/>
    <property type="evidence" value="ECO:0007669"/>
    <property type="project" value="TreeGrafter"/>
</dbReference>
<dbReference type="InterPro" id="IPR039261">
    <property type="entry name" value="FNR_nucleotide-bd"/>
</dbReference>
<dbReference type="Pfam" id="PF01794">
    <property type="entry name" value="Ferric_reduct"/>
    <property type="match status" value="1"/>
</dbReference>
<dbReference type="STRING" id="284593.Q6FJA2"/>
<dbReference type="FunCoup" id="Q6FJA2">
    <property type="interactions" value="34"/>
</dbReference>
<dbReference type="Gene3D" id="3.40.50.80">
    <property type="entry name" value="Nucleotide-binding domain of ferredoxin-NADP reductase (FNR) module"/>
    <property type="match status" value="1"/>
</dbReference>
<dbReference type="PROSITE" id="PS51384">
    <property type="entry name" value="FAD_FR"/>
    <property type="match status" value="1"/>
</dbReference>
<dbReference type="SFLD" id="SFLDS00052">
    <property type="entry name" value="Ferric_Reductase_Domain"/>
    <property type="match status" value="1"/>
</dbReference>
<evidence type="ECO:0000313" key="13">
    <source>
        <dbReference type="EMBL" id="CAG62668.1"/>
    </source>
</evidence>
<keyword evidence="8" id="KW-0406">Ion transport</keyword>
<dbReference type="eggNOG" id="KOG0039">
    <property type="taxonomic scope" value="Eukaryota"/>
</dbReference>
<comment type="subcellular location">
    <subcellularLocation>
        <location evidence="1">Membrane</location>
        <topology evidence="1">Multi-pass membrane protein</topology>
    </subcellularLocation>
</comment>
<keyword evidence="6 10" id="KW-1133">Transmembrane helix</keyword>
<evidence type="ECO:0000313" key="12">
    <source>
        <dbReference type="CGD" id="CAL0136555"/>
    </source>
</evidence>
<proteinExistence type="predicted"/>
<evidence type="ECO:0000256" key="5">
    <source>
        <dbReference type="ARBA" id="ARBA00022982"/>
    </source>
</evidence>
<dbReference type="AlphaFoldDB" id="Q6FJA2"/>
<evidence type="ECO:0000256" key="9">
    <source>
        <dbReference type="ARBA" id="ARBA00023136"/>
    </source>
</evidence>
<keyword evidence="8" id="KW-0813">Transport</keyword>
<dbReference type="Proteomes" id="UP000002428">
    <property type="component" value="Chromosome M"/>
</dbReference>
<evidence type="ECO:0000259" key="11">
    <source>
        <dbReference type="PROSITE" id="PS51384"/>
    </source>
</evidence>
<keyword evidence="3 10" id="KW-0812">Transmembrane</keyword>
<feature type="domain" description="FAD-binding FR-type" evidence="11">
    <location>
        <begin position="254"/>
        <end position="416"/>
    </location>
</feature>
<organism evidence="13 14">
    <name type="scientific">Candida glabrata (strain ATCC 2001 / BCRC 20586 / JCM 3761 / NBRC 0622 / NRRL Y-65 / CBS 138)</name>
    <name type="common">Yeast</name>
    <name type="synonym">Nakaseomyces glabratus</name>
    <dbReference type="NCBI Taxonomy" id="284593"/>
    <lineage>
        <taxon>Eukaryota</taxon>
        <taxon>Fungi</taxon>
        <taxon>Dikarya</taxon>
        <taxon>Ascomycota</taxon>
        <taxon>Saccharomycotina</taxon>
        <taxon>Saccharomycetes</taxon>
        <taxon>Saccharomycetales</taxon>
        <taxon>Saccharomycetaceae</taxon>
        <taxon>Nakaseomyces</taxon>
    </lineage>
</organism>
<protein>
    <recommendedName>
        <fullName evidence="11">FAD-binding FR-type domain-containing protein</fullName>
    </recommendedName>
</protein>
<reference evidence="13 14" key="1">
    <citation type="journal article" date="2004" name="Nature">
        <title>Genome evolution in yeasts.</title>
        <authorList>
            <consortium name="Genolevures"/>
            <person name="Dujon B."/>
            <person name="Sherman D."/>
            <person name="Fischer G."/>
            <person name="Durrens P."/>
            <person name="Casaregola S."/>
            <person name="Lafontaine I."/>
            <person name="de Montigny J."/>
            <person name="Marck C."/>
            <person name="Neuveglise C."/>
            <person name="Talla E."/>
            <person name="Goffard N."/>
            <person name="Frangeul L."/>
            <person name="Aigle M."/>
            <person name="Anthouard V."/>
            <person name="Babour A."/>
            <person name="Barbe V."/>
            <person name="Barnay S."/>
            <person name="Blanchin S."/>
            <person name="Beckerich J.M."/>
            <person name="Beyne E."/>
            <person name="Bleykasten C."/>
            <person name="Boisrame A."/>
            <person name="Boyer J."/>
            <person name="Cattolico L."/>
            <person name="Confanioleri F."/>
            <person name="de Daruvar A."/>
            <person name="Despons L."/>
            <person name="Fabre E."/>
            <person name="Fairhead C."/>
            <person name="Ferry-Dumazet H."/>
            <person name="Groppi A."/>
            <person name="Hantraye F."/>
            <person name="Hennequin C."/>
            <person name="Jauniaux N."/>
            <person name="Joyet P."/>
            <person name="Kachouri R."/>
            <person name="Kerrest A."/>
            <person name="Koszul R."/>
            <person name="Lemaire M."/>
            <person name="Lesur I."/>
            <person name="Ma L."/>
            <person name="Muller H."/>
            <person name="Nicaud J.M."/>
            <person name="Nikolski M."/>
            <person name="Oztas S."/>
            <person name="Ozier-Kalogeropoulos O."/>
            <person name="Pellenz S."/>
            <person name="Potier S."/>
            <person name="Richard G.F."/>
            <person name="Straub M.L."/>
            <person name="Suleau A."/>
            <person name="Swennene D."/>
            <person name="Tekaia F."/>
            <person name="Wesolowski-Louvel M."/>
            <person name="Westhof E."/>
            <person name="Wirth B."/>
            <person name="Zeniou-Meyer M."/>
            <person name="Zivanovic I."/>
            <person name="Bolotin-Fukuhara M."/>
            <person name="Thierry A."/>
            <person name="Bouchier C."/>
            <person name="Caudron B."/>
            <person name="Scarpelli C."/>
            <person name="Gaillardin C."/>
            <person name="Weissenbach J."/>
            <person name="Wincker P."/>
            <person name="Souciet J.L."/>
        </authorList>
    </citation>
    <scope>NUCLEOTIDE SEQUENCE [LARGE SCALE GENOMIC DNA]</scope>
    <source>
        <strain evidence="14">ATCC 2001 / BCRC 20586 / JCM 3761 / NBRC 0622 / NRRL Y-65 / CBS 138</strain>
    </source>
</reference>
<evidence type="ECO:0000256" key="6">
    <source>
        <dbReference type="ARBA" id="ARBA00022989"/>
    </source>
</evidence>
<gene>
    <name evidence="12 13" type="ordered locus">CAGL0M07942g</name>
</gene>
<feature type="transmembrane region" description="Helical" evidence="10">
    <location>
        <begin position="83"/>
        <end position="101"/>
    </location>
</feature>
<dbReference type="CGD" id="CAL0136555">
    <property type="gene designation" value="CAGL0M07942g"/>
</dbReference>
<dbReference type="InParanoid" id="Q6FJA2"/>
<sequence>MNAYDGNSTVPDRRAEKLAQSRIADLYSRACFTCALIIICVMIPSYNRVTLSQRYFQVMHYFRHHFVARHAWIHRLRVYHNKSLQQCIFWCSFVGIFTLHGSQGNFFIVVKKLGRLAVALMPPLLFLTLRPSPLPKTLYLTLLPFHKWIGRIVVLAAFLHSVFYAYVMCANKVLLEKMRKPANLYGLIAMVLFVLIVVTSLAPIRRRAFRVFYTVHYLSTWLVVVLIYMHARPGVPYYTAMSLSILVAQVIYRVRITRVCVAKVQRISPTLTLMEFPLEQLALRPQYPGAHVRIRPAKGGGLARAVDYLVNGLVVPLQHPFTIANLPKDDKIQLIIRSEKFPMRDGMRYHVSGAFEPVINFLTKPRNLADSLVKYRSTFALGRGTQALLGSPLNYIVDSQRVLIVVGGTGISFGLPLLRVLNFNGCLVKLKWAIRDFRDLRILSHIRNNFEGMEVYISGQGAEDEIEIEYTDNDFSDNEHTPLLSHHHMQGGSLLDSMDHVGSGNARAMDPGAKRDTKATNNANGVNSANGANGGYCLRNVARENTADEIDFTDVFKNDTEHKRVPVGVFREPSIIEEQEDRDKKIAIPSGVKVFHGRPRLDQHDYNWCMESECGVNDVSVDKRRVWVVAAGPPGLIDATSRWSTDSGLRFHGESFAV</sequence>
<evidence type="ECO:0000256" key="4">
    <source>
        <dbReference type="ARBA" id="ARBA00022827"/>
    </source>
</evidence>
<keyword evidence="4" id="KW-0274">FAD</keyword>
<keyword evidence="14" id="KW-1185">Reference proteome</keyword>
<dbReference type="InterPro" id="IPR050369">
    <property type="entry name" value="RBOH/FRE"/>
</dbReference>
<keyword evidence="2" id="KW-0285">Flavoprotein</keyword>
<evidence type="ECO:0000256" key="3">
    <source>
        <dbReference type="ARBA" id="ARBA00022692"/>
    </source>
</evidence>
<keyword evidence="5" id="KW-0249">Electron transport</keyword>
<keyword evidence="9 10" id="KW-0472">Membrane</keyword>
<dbReference type="InterPro" id="IPR013130">
    <property type="entry name" value="Fe3_Rdtase_TM_dom"/>
</dbReference>
<dbReference type="SUPFAM" id="SSF52343">
    <property type="entry name" value="Ferredoxin reductase-like, C-terminal NADP-linked domain"/>
    <property type="match status" value="1"/>
</dbReference>
<dbReference type="OMA" id="LLPIHKW"/>
<feature type="transmembrane region" description="Helical" evidence="10">
    <location>
        <begin position="182"/>
        <end position="202"/>
    </location>
</feature>
<dbReference type="GO" id="GO:0000293">
    <property type="term" value="F:ferric-chelate reductase activity"/>
    <property type="evidence" value="ECO:0007669"/>
    <property type="project" value="TreeGrafter"/>
</dbReference>
<dbReference type="HOGENOM" id="CLU_025685_0_0_1"/>
<dbReference type="SFLD" id="SFLDG01168">
    <property type="entry name" value="Ferric_reductase_subgroup_(FRE"/>
    <property type="match status" value="1"/>
</dbReference>
<evidence type="ECO:0000256" key="8">
    <source>
        <dbReference type="ARBA" id="ARBA00023065"/>
    </source>
</evidence>
<evidence type="ECO:0000256" key="7">
    <source>
        <dbReference type="ARBA" id="ARBA00023002"/>
    </source>
</evidence>
<evidence type="ECO:0000256" key="1">
    <source>
        <dbReference type="ARBA" id="ARBA00004141"/>
    </source>
</evidence>